<dbReference type="EMBL" id="JPKY01000093">
    <property type="protein sequence ID" value="KFH42485.1"/>
    <property type="molecule type" value="Genomic_DNA"/>
</dbReference>
<dbReference type="STRING" id="857340.A0A086SZF3"/>
<dbReference type="PANTHER" id="PTHR35392:SF3">
    <property type="entry name" value="ZN(2)-C6 FUNGAL-TYPE DOMAIN-CONTAINING PROTEIN"/>
    <property type="match status" value="1"/>
</dbReference>
<name>A0A086SZF3_HAPC1</name>
<evidence type="ECO:0000256" key="1">
    <source>
        <dbReference type="ARBA" id="ARBA00023242"/>
    </source>
</evidence>
<evidence type="ECO:0000313" key="3">
    <source>
        <dbReference type="EMBL" id="KFH42485.1"/>
    </source>
</evidence>
<dbReference type="OrthoDB" id="5362630at2759"/>
<comment type="caution">
    <text evidence="3">The sequence shown here is derived from an EMBL/GenBank/DDBJ whole genome shotgun (WGS) entry which is preliminary data.</text>
</comment>
<protein>
    <recommendedName>
        <fullName evidence="5">Zn(2)-C6 fungal-type domain-containing protein</fullName>
    </recommendedName>
</protein>
<reference evidence="4" key="1">
    <citation type="journal article" date="2014" name="Genome Announc.">
        <title>Genome sequence and annotation of Acremonium chrysogenum, producer of the beta-lactam antibiotic cephalosporin C.</title>
        <authorList>
            <person name="Terfehr D."/>
            <person name="Dahlmann T.A."/>
            <person name="Specht T."/>
            <person name="Zadra I."/>
            <person name="Kuernsteiner H."/>
            <person name="Kueck U."/>
        </authorList>
    </citation>
    <scope>NUCLEOTIDE SEQUENCE [LARGE SCALE GENOMIC DNA]</scope>
    <source>
        <strain evidence="4">ATCC 11550 / CBS 779.69 / DSM 880 / IAM 14645 / JCM 23072 / IMI 49137</strain>
    </source>
</reference>
<keyword evidence="4" id="KW-1185">Reference proteome</keyword>
<dbReference type="InterPro" id="IPR001138">
    <property type="entry name" value="Zn2Cys6_DnaBD"/>
</dbReference>
<evidence type="ECO:0000256" key="2">
    <source>
        <dbReference type="SAM" id="MobiDB-lite"/>
    </source>
</evidence>
<dbReference type="Proteomes" id="UP000029964">
    <property type="component" value="Unassembled WGS sequence"/>
</dbReference>
<keyword evidence="1" id="KW-0539">Nucleus</keyword>
<dbReference type="GO" id="GO:0008270">
    <property type="term" value="F:zinc ion binding"/>
    <property type="evidence" value="ECO:0007669"/>
    <property type="project" value="InterPro"/>
</dbReference>
<gene>
    <name evidence="3" type="ORF">ACRE_067820</name>
</gene>
<dbReference type="GO" id="GO:0000981">
    <property type="term" value="F:DNA-binding transcription factor activity, RNA polymerase II-specific"/>
    <property type="evidence" value="ECO:0007669"/>
    <property type="project" value="InterPro"/>
</dbReference>
<dbReference type="PANTHER" id="PTHR35392">
    <property type="entry name" value="ZN(II)2CYS6 TRANSCRIPTION FACTOR (EUROFUNG)-RELATED-RELATED"/>
    <property type="match status" value="1"/>
</dbReference>
<evidence type="ECO:0000313" key="4">
    <source>
        <dbReference type="Proteomes" id="UP000029964"/>
    </source>
</evidence>
<dbReference type="AlphaFoldDB" id="A0A086SZF3"/>
<dbReference type="CDD" id="cd00067">
    <property type="entry name" value="GAL4"/>
    <property type="match status" value="1"/>
</dbReference>
<sequence length="740" mass="83479">MGLVSPPDDGSDGDVQPWPSACHDLAARATSDVHCISYGNATGPGLVNEGQAWQQHVDARPRAFPPSSDGPDSRLDESNYQVSQWTTPTAAVVGTSGHGQQHHYGSISSSSLAVYPIRNRMTTSIQDPEGFESVQGGDGNHSVLLFRTNNARNSSSIGADPSIISSIISGGDNGLGWPHLTASHDTPADDHAARLPAAEVAATSELIPCDIVPSYKSIPGAKKRRLQSGHTSIGSSEEARRREVAETRKRKACLRCRFQKLRCVLDPEDPEGECVPCKTFSKTSKKTIHRSPCYRRKITDVVLYRKGGLALTRRWEGTEMKDVGDRVHSVGARTVAFTLGAYWQPIVVRVVRFKPRPGDATARWWTANENGVIRKKKTELEPYCVADIHEAASDFERYITNNALDAFLSRPHHEDLGKDGIFSRTYMMAVAHYCALAVGVPSPHHVKAQNSCDFDVPRLSDQIKDKVEPHQNAIPKANPEKRLMGHLFTLWFAIRHTRGSSYICSDDKLDMEPENDPAYPLSGKVSLPRMVLAQFDSITYTRLLAVHGKHVLRELEALITQNKRRLWFTIYLSLFILLSEASWISRDRYRHARDLYGPSVRYSIPGFVEELQEGCNMLLMHWHYYNCRPYPHPDRPGEQKQSFLADLTEEQYKLVMDTMRQKEVQRHLAAFERYKNDNGAITPPPPSVEDKDPSKTYAGPQNRMDWDNQHYWVSQLFEENWRPHPTYQRESIPSEKRKYT</sequence>
<feature type="region of interest" description="Disordered" evidence="2">
    <location>
        <begin position="222"/>
        <end position="242"/>
    </location>
</feature>
<evidence type="ECO:0008006" key="5">
    <source>
        <dbReference type="Google" id="ProtNLM"/>
    </source>
</evidence>
<accession>A0A086SZF3</accession>
<organism evidence="3 4">
    <name type="scientific">Hapsidospora chrysogenum (strain ATCC 11550 / CBS 779.69 / DSM 880 / IAM 14645 / JCM 23072 / IMI 49137)</name>
    <name type="common">Acremonium chrysogenum</name>
    <dbReference type="NCBI Taxonomy" id="857340"/>
    <lineage>
        <taxon>Eukaryota</taxon>
        <taxon>Fungi</taxon>
        <taxon>Dikarya</taxon>
        <taxon>Ascomycota</taxon>
        <taxon>Pezizomycotina</taxon>
        <taxon>Sordariomycetes</taxon>
        <taxon>Hypocreomycetidae</taxon>
        <taxon>Hypocreales</taxon>
        <taxon>Bionectriaceae</taxon>
        <taxon>Hapsidospora</taxon>
    </lineage>
</organism>
<feature type="region of interest" description="Disordered" evidence="2">
    <location>
        <begin position="676"/>
        <end position="704"/>
    </location>
</feature>
<feature type="region of interest" description="Disordered" evidence="2">
    <location>
        <begin position="53"/>
        <end position="80"/>
    </location>
</feature>
<proteinExistence type="predicted"/>
<dbReference type="HOGENOM" id="CLU_022251_0_0_1"/>
<dbReference type="InterPro" id="IPR052973">
    <property type="entry name" value="Fungal_sec-metab_reg_TF"/>
</dbReference>